<dbReference type="GO" id="GO:0032259">
    <property type="term" value="P:methylation"/>
    <property type="evidence" value="ECO:0007669"/>
    <property type="project" value="UniProtKB-KW"/>
</dbReference>
<dbReference type="EMBL" id="BAAAPC010000002">
    <property type="protein sequence ID" value="GAA1984522.1"/>
    <property type="molecule type" value="Genomic_DNA"/>
</dbReference>
<keyword evidence="1" id="KW-0808">Transferase</keyword>
<comment type="caution">
    <text evidence="1">The sequence shown here is derived from an EMBL/GenBank/DDBJ whole genome shotgun (WGS) entry which is preliminary data.</text>
</comment>
<dbReference type="RefSeq" id="WP_344160160.1">
    <property type="nucleotide sequence ID" value="NZ_BAAAPC010000002.1"/>
</dbReference>
<dbReference type="InterPro" id="IPR029063">
    <property type="entry name" value="SAM-dependent_MTases_sf"/>
</dbReference>
<name>A0ABP5DU92_9ACTN</name>
<gene>
    <name evidence="1" type="ORF">GCM10009799_07440</name>
</gene>
<dbReference type="CDD" id="cd02440">
    <property type="entry name" value="AdoMet_MTases"/>
    <property type="match status" value="1"/>
</dbReference>
<dbReference type="InterPro" id="IPR006764">
    <property type="entry name" value="SAM_dep_MeTrfase_SAV2177_type"/>
</dbReference>
<keyword evidence="1" id="KW-0489">Methyltransferase</keyword>
<dbReference type="SUPFAM" id="SSF53335">
    <property type="entry name" value="S-adenosyl-L-methionine-dependent methyltransferases"/>
    <property type="match status" value="1"/>
</dbReference>
<evidence type="ECO:0000313" key="1">
    <source>
        <dbReference type="EMBL" id="GAA1984522.1"/>
    </source>
</evidence>
<proteinExistence type="predicted"/>
<evidence type="ECO:0000313" key="2">
    <source>
        <dbReference type="Proteomes" id="UP001501585"/>
    </source>
</evidence>
<protein>
    <submittedName>
        <fullName evidence="1">SAM-dependent methyltransferase</fullName>
    </submittedName>
</protein>
<keyword evidence="2" id="KW-1185">Reference proteome</keyword>
<dbReference type="GO" id="GO:0008168">
    <property type="term" value="F:methyltransferase activity"/>
    <property type="evidence" value="ECO:0007669"/>
    <property type="project" value="UniProtKB-KW"/>
</dbReference>
<dbReference type="Gene3D" id="3.40.50.150">
    <property type="entry name" value="Vaccinia Virus protein VP39"/>
    <property type="match status" value="1"/>
</dbReference>
<reference evidence="2" key="1">
    <citation type="journal article" date="2019" name="Int. J. Syst. Evol. Microbiol.">
        <title>The Global Catalogue of Microorganisms (GCM) 10K type strain sequencing project: providing services to taxonomists for standard genome sequencing and annotation.</title>
        <authorList>
            <consortium name="The Broad Institute Genomics Platform"/>
            <consortium name="The Broad Institute Genome Sequencing Center for Infectious Disease"/>
            <person name="Wu L."/>
            <person name="Ma J."/>
        </authorList>
    </citation>
    <scope>NUCLEOTIDE SEQUENCE [LARGE SCALE GENOMIC DNA]</scope>
    <source>
        <strain evidence="2">JCM 15313</strain>
    </source>
</reference>
<dbReference type="PIRSF" id="PIRSF017393">
    <property type="entry name" value="MTase_SAV2177"/>
    <property type="match status" value="1"/>
</dbReference>
<dbReference type="Proteomes" id="UP001501585">
    <property type="component" value="Unassembled WGS sequence"/>
</dbReference>
<organism evidence="1 2">
    <name type="scientific">Nocardiopsis rhodophaea</name>
    <dbReference type="NCBI Taxonomy" id="280238"/>
    <lineage>
        <taxon>Bacteria</taxon>
        <taxon>Bacillati</taxon>
        <taxon>Actinomycetota</taxon>
        <taxon>Actinomycetes</taxon>
        <taxon>Streptosporangiales</taxon>
        <taxon>Nocardiopsidaceae</taxon>
        <taxon>Nocardiopsis</taxon>
    </lineage>
</organism>
<dbReference type="Pfam" id="PF04672">
    <property type="entry name" value="Methyltransf_19"/>
    <property type="match status" value="1"/>
</dbReference>
<accession>A0ABP5DU92</accession>
<sequence>MSTPDRTASGHDRKYRPDFGLSSASAARVYDALLGGKDNFEADRNAAEVIEAHLPHSRAAAALNRAALIRGVRYMARVAGVDQFLDIGCGLPTMKNTHDAAQEVIPDARVIYVDNDPMVLSHGRALLADNRTTTVITADLRDPTYILGHPGVSAFLDFDRPIGLLVVGMLMHLHDFEKPNEILAELMRPMCPGSHLFITTWLDTGHPAQHALSRACLEALGTGWLRSLDEVHDHFLGMELVPPGVEYLSRWYPEDPDGPEVMPFEEFEPYHWTLMAGIARTSSGAGD</sequence>